<dbReference type="Gene3D" id="1.10.443.10">
    <property type="entry name" value="Intergrase catalytic core"/>
    <property type="match status" value="1"/>
</dbReference>
<dbReference type="InterPro" id="IPR052925">
    <property type="entry name" value="Phage_Integrase-like_Recomb"/>
</dbReference>
<evidence type="ECO:0008006" key="4">
    <source>
        <dbReference type="Google" id="ProtNLM"/>
    </source>
</evidence>
<accession>A0A4Y9Z0D6</accession>
<name>A0A4Y9Z0D6_9APHY</name>
<organism evidence="2 3">
    <name type="scientific">Rhodofomes roseus</name>
    <dbReference type="NCBI Taxonomy" id="34475"/>
    <lineage>
        <taxon>Eukaryota</taxon>
        <taxon>Fungi</taxon>
        <taxon>Dikarya</taxon>
        <taxon>Basidiomycota</taxon>
        <taxon>Agaricomycotina</taxon>
        <taxon>Agaricomycetes</taxon>
        <taxon>Polyporales</taxon>
        <taxon>Rhodofomes</taxon>
    </lineage>
</organism>
<dbReference type="InterPro" id="IPR013762">
    <property type="entry name" value="Integrase-like_cat_sf"/>
</dbReference>
<dbReference type="PANTHER" id="PTHR34605:SF3">
    <property type="entry name" value="P CELL-TYPE AGGLUTINATION PROTEIN MAP4-LIKE-RELATED"/>
    <property type="match status" value="1"/>
</dbReference>
<evidence type="ECO:0000256" key="1">
    <source>
        <dbReference type="ARBA" id="ARBA00023172"/>
    </source>
</evidence>
<evidence type="ECO:0000313" key="2">
    <source>
        <dbReference type="EMBL" id="TFY67378.1"/>
    </source>
</evidence>
<comment type="caution">
    <text evidence="2">The sequence shown here is derived from an EMBL/GenBank/DDBJ whole genome shotgun (WGS) entry which is preliminary data.</text>
</comment>
<dbReference type="GO" id="GO:0003677">
    <property type="term" value="F:DNA binding"/>
    <property type="evidence" value="ECO:0007669"/>
    <property type="project" value="InterPro"/>
</dbReference>
<dbReference type="GO" id="GO:0015074">
    <property type="term" value="P:DNA integration"/>
    <property type="evidence" value="ECO:0007669"/>
    <property type="project" value="InterPro"/>
</dbReference>
<dbReference type="STRING" id="34475.A0A4Y9Z0D6"/>
<sequence length="287" mass="32211">MEASRCAINARSRRENSSGSTVRNYIAGVHAWHTLHGLQWNINEDELKTLLRGADRRAPLASKRPKRLPVLITFLAAAKAQLNLNEPLDAAAWACITTVFFAAARLGEFTVPSLTAFREQQHVKPSDVRRDEDRHGHKVTVIHLPVTKVAPREGEDVYWAAQPNTVDPAEALANHLRVNRPAKNGHLFAWRHPNGPRPLTKRDFLACMNKVAERLGEPPMQGHGLRVGATLEYLLRGVPFDVVKAIGRWSGESFKLYLRKHAVIMAPYLQSSPVLDEITRYTMPPPR</sequence>
<evidence type="ECO:0000313" key="3">
    <source>
        <dbReference type="Proteomes" id="UP000298390"/>
    </source>
</evidence>
<dbReference type="EMBL" id="SEKV01000055">
    <property type="protein sequence ID" value="TFY67378.1"/>
    <property type="molecule type" value="Genomic_DNA"/>
</dbReference>
<reference evidence="2 3" key="1">
    <citation type="submission" date="2019-01" db="EMBL/GenBank/DDBJ databases">
        <title>Genome sequencing of the rare red list fungi Fomitopsis rosea.</title>
        <authorList>
            <person name="Buettner E."/>
            <person name="Kellner H."/>
        </authorList>
    </citation>
    <scope>NUCLEOTIDE SEQUENCE [LARGE SCALE GENOMIC DNA]</scope>
    <source>
        <strain evidence="2 3">DSM 105464</strain>
    </source>
</reference>
<dbReference type="PANTHER" id="PTHR34605">
    <property type="entry name" value="PHAGE_INTEGRASE DOMAIN-CONTAINING PROTEIN"/>
    <property type="match status" value="1"/>
</dbReference>
<proteinExistence type="predicted"/>
<protein>
    <recommendedName>
        <fullName evidence="4">Tyr recombinase domain-containing protein</fullName>
    </recommendedName>
</protein>
<dbReference type="SUPFAM" id="SSF56349">
    <property type="entry name" value="DNA breaking-rejoining enzymes"/>
    <property type="match status" value="1"/>
</dbReference>
<dbReference type="GO" id="GO:0006310">
    <property type="term" value="P:DNA recombination"/>
    <property type="evidence" value="ECO:0007669"/>
    <property type="project" value="UniProtKB-KW"/>
</dbReference>
<dbReference type="Proteomes" id="UP000298390">
    <property type="component" value="Unassembled WGS sequence"/>
</dbReference>
<dbReference type="InterPro" id="IPR011010">
    <property type="entry name" value="DNA_brk_join_enz"/>
</dbReference>
<dbReference type="AlphaFoldDB" id="A0A4Y9Z0D6"/>
<gene>
    <name evidence="2" type="ORF">EVJ58_g1656</name>
</gene>
<keyword evidence="1" id="KW-0233">DNA recombination</keyword>